<accession>A0A835SJI0</accession>
<evidence type="ECO:0000256" key="2">
    <source>
        <dbReference type="SAM" id="MobiDB-lite"/>
    </source>
</evidence>
<evidence type="ECO:0000313" key="4">
    <source>
        <dbReference type="Proteomes" id="UP000650467"/>
    </source>
</evidence>
<keyword evidence="1" id="KW-0175">Coiled coil</keyword>
<dbReference type="Gene3D" id="1.25.40.20">
    <property type="entry name" value="Ankyrin repeat-containing domain"/>
    <property type="match status" value="1"/>
</dbReference>
<gene>
    <name evidence="3" type="ORF">HXX76_010438</name>
</gene>
<dbReference type="PANTHER" id="PTHR12393">
    <property type="entry name" value="SPHINGOMYELIN PHOSPHODIESTERASE RELATED"/>
    <property type="match status" value="1"/>
</dbReference>
<dbReference type="EMBL" id="JAEHOC010000035">
    <property type="protein sequence ID" value="KAG2428288.1"/>
    <property type="molecule type" value="Genomic_DNA"/>
</dbReference>
<feature type="region of interest" description="Disordered" evidence="2">
    <location>
        <begin position="457"/>
        <end position="487"/>
    </location>
</feature>
<name>A0A835SJI0_CHLIN</name>
<proteinExistence type="predicted"/>
<comment type="caution">
    <text evidence="3">The sequence shown here is derived from an EMBL/GenBank/DDBJ whole genome shotgun (WGS) entry which is preliminary data.</text>
</comment>
<protein>
    <submittedName>
        <fullName evidence="3">Uncharacterized protein</fullName>
    </submittedName>
</protein>
<reference evidence="3" key="1">
    <citation type="journal article" date="2020" name="bioRxiv">
        <title>Comparative genomics of Chlamydomonas.</title>
        <authorList>
            <person name="Craig R.J."/>
            <person name="Hasan A.R."/>
            <person name="Ness R.W."/>
            <person name="Keightley P.D."/>
        </authorList>
    </citation>
    <scope>NUCLEOTIDE SEQUENCE</scope>
    <source>
        <strain evidence="3">SAG 7.73</strain>
    </source>
</reference>
<feature type="region of interest" description="Disordered" evidence="2">
    <location>
        <begin position="595"/>
        <end position="617"/>
    </location>
</feature>
<dbReference type="Proteomes" id="UP000650467">
    <property type="component" value="Unassembled WGS sequence"/>
</dbReference>
<feature type="coiled-coil region" evidence="1">
    <location>
        <begin position="844"/>
        <end position="881"/>
    </location>
</feature>
<dbReference type="GO" id="GO:0005783">
    <property type="term" value="C:endoplasmic reticulum"/>
    <property type="evidence" value="ECO:0007669"/>
    <property type="project" value="TreeGrafter"/>
</dbReference>
<evidence type="ECO:0000256" key="1">
    <source>
        <dbReference type="SAM" id="Coils"/>
    </source>
</evidence>
<organism evidence="3 4">
    <name type="scientific">Chlamydomonas incerta</name>
    <dbReference type="NCBI Taxonomy" id="51695"/>
    <lineage>
        <taxon>Eukaryota</taxon>
        <taxon>Viridiplantae</taxon>
        <taxon>Chlorophyta</taxon>
        <taxon>core chlorophytes</taxon>
        <taxon>Chlorophyceae</taxon>
        <taxon>CS clade</taxon>
        <taxon>Chlamydomonadales</taxon>
        <taxon>Chlamydomonadaceae</taxon>
        <taxon>Chlamydomonas</taxon>
    </lineage>
</organism>
<dbReference type="GO" id="GO:0071944">
    <property type="term" value="C:cell periphery"/>
    <property type="evidence" value="ECO:0007669"/>
    <property type="project" value="TreeGrafter"/>
</dbReference>
<keyword evidence="4" id="KW-1185">Reference proteome</keyword>
<dbReference type="AlphaFoldDB" id="A0A835SJI0"/>
<feature type="compositionally biased region" description="Polar residues" evidence="2">
    <location>
        <begin position="913"/>
        <end position="935"/>
    </location>
</feature>
<dbReference type="GO" id="GO:0030149">
    <property type="term" value="P:sphingolipid catabolic process"/>
    <property type="evidence" value="ECO:0007669"/>
    <property type="project" value="TreeGrafter"/>
</dbReference>
<dbReference type="Pfam" id="PF12796">
    <property type="entry name" value="Ank_2"/>
    <property type="match status" value="1"/>
</dbReference>
<feature type="compositionally biased region" description="Basic and acidic residues" evidence="2">
    <location>
        <begin position="607"/>
        <end position="617"/>
    </location>
</feature>
<feature type="coiled-coil region" evidence="1">
    <location>
        <begin position="948"/>
        <end position="975"/>
    </location>
</feature>
<dbReference type="GO" id="GO:0046513">
    <property type="term" value="P:ceramide biosynthetic process"/>
    <property type="evidence" value="ECO:0007669"/>
    <property type="project" value="TreeGrafter"/>
</dbReference>
<dbReference type="InterPro" id="IPR036770">
    <property type="entry name" value="Ankyrin_rpt-contain_sf"/>
</dbReference>
<dbReference type="PANTHER" id="PTHR12393:SF6">
    <property type="entry name" value="SPHINGOMYELIN PHOSPHODIESTERASE 2"/>
    <property type="match status" value="1"/>
</dbReference>
<feature type="region of interest" description="Disordered" evidence="2">
    <location>
        <begin position="894"/>
        <end position="939"/>
    </location>
</feature>
<evidence type="ECO:0000313" key="3">
    <source>
        <dbReference type="EMBL" id="KAG2428288.1"/>
    </source>
</evidence>
<dbReference type="SUPFAM" id="SSF48403">
    <property type="entry name" value="Ankyrin repeat"/>
    <property type="match status" value="1"/>
</dbReference>
<sequence>MKLVCSETAAALRDTYRLITLGKRHEDARDPHRAEEGWPGPVFVAHWGGPEPWRSVTVLQRERLLCLAASSGHAASLDAALAQSGCALKPAVLTAAASSGNLAGCERLLWDEGCSFHPDALQAAAEGGHIPVLQLLLSECREECDSYLGWAMEAAAKGGQLPALQFLLRACDQPQQSHIHAAAQGACAGGRLEILSWLQQTHGYSPRPEDVLAAARGGQAALLEQLLPPLLLPVVATAAAAASGSGTEMWAPQQQLRHQLLCSIIRDCPADVLASVYDSLADGWAPSIRWLAARLRAAGGGADGAEAAVAAVPPAVAAVPAAPVAARQRTEELVGQLGQWLAAAAGSPGRCWAAKLDFLCGRWEPDVAARVLRSAWGGGRAAEHATDQPDGLARLRHLRALGVLLLDPDSGLNPGLDLDAGMDSDPDLGLSAWQAAAESLLCSAAGRGRADVLAHLLPGDEGGEEAGGGGAGGGGADGGGAGGGGAGGGEAGGGVWLRRVQLAARAVDPDFLRHWGLGWARAAGTAAAAEAAARQWAVLRLLRARGAGLAPRHVAAACEERLMGCQEAVAWLAEEAAAAVAASASAVAATAPAGGFGGGREAEDAEEWQRQRQRQQEAEAEAWAKAFASAARHGAALPLLRTLRRCGVAVDVVSVAMGGSEEALGWAAAELEAECGGAGGVQAHHVTDADGRRLHDVTHAGNGRALLRLMDRWCLLLPPPPPPEQQPPGSWLPDVCTAPPPPPTSSTGGSWRPDLAGVVRCLGGASFWQLQLWLELEGQELELVERGSRRRRRRQQQLEAAAREREATRRLAGWRRLLGLVRWERWVRLLGWPLDLVRRRARQRERARVEAAVAAEAADEAEAAEARLAVAQARRAALERSLGCVVSRPVVTPAGASATADGPPDARHRPVDGSSSCTAANTADGQQQSSQQPPADTTGRVEVLPHQYRWLEGQLAASDREVAQLRERAATIRAAAATVAAGCSRLQRGL</sequence>
<dbReference type="InterPro" id="IPR002110">
    <property type="entry name" value="Ankyrin_rpt"/>
</dbReference>
<feature type="compositionally biased region" description="Gly residues" evidence="2">
    <location>
        <begin position="465"/>
        <end position="487"/>
    </location>
</feature>
<dbReference type="OrthoDB" id="63514at2759"/>
<dbReference type="GO" id="GO:0016020">
    <property type="term" value="C:membrane"/>
    <property type="evidence" value="ECO:0007669"/>
    <property type="project" value="TreeGrafter"/>
</dbReference>
<dbReference type="GO" id="GO:0004620">
    <property type="term" value="F:phospholipase activity"/>
    <property type="evidence" value="ECO:0007669"/>
    <property type="project" value="TreeGrafter"/>
</dbReference>